<dbReference type="Proteomes" id="UP000285478">
    <property type="component" value="Chromosome"/>
</dbReference>
<dbReference type="KEGG" id="htr:EPV75_06000"/>
<dbReference type="SUPFAM" id="SSF53187">
    <property type="entry name" value="Zn-dependent exopeptidases"/>
    <property type="match status" value="1"/>
</dbReference>
<protein>
    <recommendedName>
        <fullName evidence="2">N-acetylmuramoyl-L-alanine amidase</fullName>
        <ecNumber evidence="2">3.5.1.28</ecNumber>
    </recommendedName>
</protein>
<reference evidence="6 7" key="1">
    <citation type="journal article" date="2018" name="Environ. Microbiol.">
        <title>Genomes of ubiquitous marine and hypersaline Hydrogenovibrio, Thiomicrorhabdus and Thiomicrospira spp. encode a diversity of mechanisms to sustain chemolithoautotrophy in heterogeneous environments.</title>
        <authorList>
            <person name="Scott K.M."/>
            <person name="Williams J."/>
            <person name="Porter C.M.B."/>
            <person name="Russel S."/>
            <person name="Harmer T.L."/>
            <person name="Paul J.H."/>
            <person name="Antonen K.M."/>
            <person name="Bridges M.K."/>
            <person name="Camper G.J."/>
            <person name="Campla C.K."/>
            <person name="Casella L.G."/>
            <person name="Chase E."/>
            <person name="Conrad J.W."/>
            <person name="Cruz M.C."/>
            <person name="Dunlap D.S."/>
            <person name="Duran L."/>
            <person name="Fahsbender E.M."/>
            <person name="Goldsmith D.B."/>
            <person name="Keeley R.F."/>
            <person name="Kondoff M.R."/>
            <person name="Kussy B.I."/>
            <person name="Lane M.K."/>
            <person name="Lawler S."/>
            <person name="Leigh B.A."/>
            <person name="Lewis C."/>
            <person name="Lostal L.M."/>
            <person name="Marking D."/>
            <person name="Mancera P.A."/>
            <person name="McClenthan E.C."/>
            <person name="McIntyre E.A."/>
            <person name="Mine J.A."/>
            <person name="Modi S."/>
            <person name="Moore B.D."/>
            <person name="Morgan W.A."/>
            <person name="Nelson K.M."/>
            <person name="Nguyen K.N."/>
            <person name="Ogburn N."/>
            <person name="Parrino D.G."/>
            <person name="Pedapudi A.D."/>
            <person name="Pelham R.P."/>
            <person name="Preece A.M."/>
            <person name="Rampersad E.A."/>
            <person name="Richardson J.C."/>
            <person name="Rodgers C.M."/>
            <person name="Schaffer B.L."/>
            <person name="Sheridan N.E."/>
            <person name="Solone M.R."/>
            <person name="Staley Z.R."/>
            <person name="Tabuchi M."/>
            <person name="Waide R.J."/>
            <person name="Wanjugi P.W."/>
            <person name="Young S."/>
            <person name="Clum A."/>
            <person name="Daum C."/>
            <person name="Huntemann M."/>
            <person name="Ivanova N."/>
            <person name="Kyrpides N."/>
            <person name="Mikhailova N."/>
            <person name="Palaniappan K."/>
            <person name="Pillay M."/>
            <person name="Reddy T.B.K."/>
            <person name="Shapiro N."/>
            <person name="Stamatis D."/>
            <person name="Varghese N."/>
            <person name="Woyke T."/>
            <person name="Boden R."/>
            <person name="Freyermuth S.K."/>
            <person name="Kerfeld C.A."/>
        </authorList>
    </citation>
    <scope>NUCLEOTIDE SEQUENCE [LARGE SCALE GENOMIC DNA]</scope>
    <source>
        <strain evidence="6 7">JR-2</strain>
    </source>
</reference>
<dbReference type="Gene3D" id="3.10.350.10">
    <property type="entry name" value="LysM domain"/>
    <property type="match status" value="1"/>
</dbReference>
<dbReference type="Pfam" id="PF11741">
    <property type="entry name" value="AMIN"/>
    <property type="match status" value="1"/>
</dbReference>
<dbReference type="EC" id="3.5.1.28" evidence="2"/>
<evidence type="ECO:0000313" key="6">
    <source>
        <dbReference type="EMBL" id="QAB15251.1"/>
    </source>
</evidence>
<proteinExistence type="predicted"/>
<feature type="chain" id="PRO_5019279261" description="N-acetylmuramoyl-L-alanine amidase" evidence="4">
    <location>
        <begin position="32"/>
        <end position="526"/>
    </location>
</feature>
<dbReference type="EMBL" id="CP035033">
    <property type="protein sequence ID" value="QAB15251.1"/>
    <property type="molecule type" value="Genomic_DNA"/>
</dbReference>
<dbReference type="InterPro" id="IPR018392">
    <property type="entry name" value="LysM"/>
</dbReference>
<dbReference type="SUPFAM" id="SSF54106">
    <property type="entry name" value="LysM domain"/>
    <property type="match status" value="1"/>
</dbReference>
<evidence type="ECO:0000256" key="3">
    <source>
        <dbReference type="ARBA" id="ARBA00022801"/>
    </source>
</evidence>
<name>A0A410H2W2_9GAMM</name>
<dbReference type="GO" id="GO:0030288">
    <property type="term" value="C:outer membrane-bounded periplasmic space"/>
    <property type="evidence" value="ECO:0007669"/>
    <property type="project" value="TreeGrafter"/>
</dbReference>
<keyword evidence="3" id="KW-0378">Hydrolase</keyword>
<dbReference type="GO" id="GO:0008745">
    <property type="term" value="F:N-acetylmuramoyl-L-alanine amidase activity"/>
    <property type="evidence" value="ECO:0007669"/>
    <property type="project" value="UniProtKB-EC"/>
</dbReference>
<keyword evidence="7" id="KW-1185">Reference proteome</keyword>
<dbReference type="InterPro" id="IPR021731">
    <property type="entry name" value="AMIN_dom"/>
</dbReference>
<sequence>MIRKNSSNILRNTITALVVVMVIVMSSTAWAASLTKMRLGQGTDKTRVVFEIKKNHRFEITELKNPARIVVDFYKADNKLTFSKMKFLDARIKGARVKNQSKRTRVVLDLRDDFDYRYFTLAKNKRGAERVVIDVTNVKQSTVLAKKAKAESKPVKTIAKVEKSAPKAKPTPVTKVAVKKAPEKAVKKVAQKETPKTVKKATVKVAKVTPAKKEMSTNAQTQSLLNKDSDIFAPQNKELVVAIDAGHGGKDTGAIGHNNLREKDVVLRLAKKLKKYIDAKPGMRAVLTREKDVFIPLHKRVRIAHQKDADIFLSLHADAFPNPKARGGSVYILSTTGASSVMARILAKSENASLQDVKLKGRDADVAFVLSDLTRSANIRASRKLGQVILGEMGKNVHLHKKSVQSANFAVLKSIDMPSLLIETAFISNPGEARKLNSDRFQTQMARSIVSGLDRFVKRNATKPRWGEQLYVHYRVQKGDTLSEIAENYNISTYKLKKINNIQKADRLYVGKKLRIPVSEDVIASL</sequence>
<accession>A0A410H2W2</accession>
<dbReference type="PROSITE" id="PS51782">
    <property type="entry name" value="LYSM"/>
    <property type="match status" value="1"/>
</dbReference>
<dbReference type="Gene3D" id="3.40.630.40">
    <property type="entry name" value="Zn-dependent exopeptidases"/>
    <property type="match status" value="1"/>
</dbReference>
<dbReference type="PANTHER" id="PTHR30404">
    <property type="entry name" value="N-ACETYLMURAMOYL-L-ALANINE AMIDASE"/>
    <property type="match status" value="1"/>
</dbReference>
<organism evidence="6 7">
    <name type="scientific">Hydrogenovibrio thermophilus</name>
    <dbReference type="NCBI Taxonomy" id="265883"/>
    <lineage>
        <taxon>Bacteria</taxon>
        <taxon>Pseudomonadati</taxon>
        <taxon>Pseudomonadota</taxon>
        <taxon>Gammaproteobacteria</taxon>
        <taxon>Thiotrichales</taxon>
        <taxon>Piscirickettsiaceae</taxon>
        <taxon>Hydrogenovibrio</taxon>
    </lineage>
</organism>
<dbReference type="InterPro" id="IPR036779">
    <property type="entry name" value="LysM_dom_sf"/>
</dbReference>
<evidence type="ECO:0000256" key="4">
    <source>
        <dbReference type="SAM" id="SignalP"/>
    </source>
</evidence>
<dbReference type="CDD" id="cd02696">
    <property type="entry name" value="MurNAc-LAA"/>
    <property type="match status" value="1"/>
</dbReference>
<dbReference type="InterPro" id="IPR002508">
    <property type="entry name" value="MurNAc-LAA_cat"/>
</dbReference>
<feature type="domain" description="LysM" evidence="5">
    <location>
        <begin position="472"/>
        <end position="516"/>
    </location>
</feature>
<dbReference type="Pfam" id="PF01520">
    <property type="entry name" value="Amidase_3"/>
    <property type="match status" value="1"/>
</dbReference>
<feature type="signal peptide" evidence="4">
    <location>
        <begin position="1"/>
        <end position="31"/>
    </location>
</feature>
<evidence type="ECO:0000259" key="5">
    <source>
        <dbReference type="PROSITE" id="PS51782"/>
    </source>
</evidence>
<dbReference type="SMART" id="SM00646">
    <property type="entry name" value="Ami_3"/>
    <property type="match status" value="1"/>
</dbReference>
<dbReference type="CDD" id="cd00118">
    <property type="entry name" value="LysM"/>
    <property type="match status" value="1"/>
</dbReference>
<dbReference type="AlphaFoldDB" id="A0A410H2W2"/>
<dbReference type="InterPro" id="IPR050695">
    <property type="entry name" value="N-acetylmuramoyl_amidase_3"/>
</dbReference>
<dbReference type="Gene3D" id="2.60.40.3500">
    <property type="match status" value="1"/>
</dbReference>
<dbReference type="FunFam" id="3.40.630.40:FF:000005">
    <property type="entry name" value="N-acetylmuramoyl-L-alanine amidase (AmiA)"/>
    <property type="match status" value="1"/>
</dbReference>
<dbReference type="PANTHER" id="PTHR30404:SF0">
    <property type="entry name" value="N-ACETYLMURAMOYL-L-ALANINE AMIDASE AMIC"/>
    <property type="match status" value="1"/>
</dbReference>
<evidence type="ECO:0000256" key="2">
    <source>
        <dbReference type="ARBA" id="ARBA00011901"/>
    </source>
</evidence>
<evidence type="ECO:0000313" key="7">
    <source>
        <dbReference type="Proteomes" id="UP000285478"/>
    </source>
</evidence>
<evidence type="ECO:0000256" key="1">
    <source>
        <dbReference type="ARBA" id="ARBA00001561"/>
    </source>
</evidence>
<dbReference type="GO" id="GO:0009253">
    <property type="term" value="P:peptidoglycan catabolic process"/>
    <property type="evidence" value="ECO:0007669"/>
    <property type="project" value="InterPro"/>
</dbReference>
<comment type="catalytic activity">
    <reaction evidence="1">
        <text>Hydrolyzes the link between N-acetylmuramoyl residues and L-amino acid residues in certain cell-wall glycopeptides.</text>
        <dbReference type="EC" id="3.5.1.28"/>
    </reaction>
</comment>
<gene>
    <name evidence="6" type="ORF">EPV75_06000</name>
</gene>
<keyword evidence="4" id="KW-0732">Signal</keyword>
<dbReference type="SMART" id="SM00257">
    <property type="entry name" value="LysM"/>
    <property type="match status" value="1"/>
</dbReference>
<dbReference type="Pfam" id="PF01476">
    <property type="entry name" value="LysM"/>
    <property type="match status" value="1"/>
</dbReference>